<dbReference type="EMBL" id="JACVVK020000125">
    <property type="protein sequence ID" value="KAK7490550.1"/>
    <property type="molecule type" value="Genomic_DNA"/>
</dbReference>
<protein>
    <submittedName>
        <fullName evidence="2">Uncharacterized protein</fullName>
    </submittedName>
</protein>
<dbReference type="Proteomes" id="UP001519460">
    <property type="component" value="Unassembled WGS sequence"/>
</dbReference>
<comment type="caution">
    <text evidence="2">The sequence shown here is derived from an EMBL/GenBank/DDBJ whole genome shotgun (WGS) entry which is preliminary data.</text>
</comment>
<dbReference type="AlphaFoldDB" id="A0ABD0KTP5"/>
<gene>
    <name evidence="2" type="ORF">BaRGS_00018153</name>
</gene>
<evidence type="ECO:0000313" key="3">
    <source>
        <dbReference type="Proteomes" id="UP001519460"/>
    </source>
</evidence>
<evidence type="ECO:0000256" key="1">
    <source>
        <dbReference type="SAM" id="MobiDB-lite"/>
    </source>
</evidence>
<proteinExistence type="predicted"/>
<accession>A0ABD0KTP5</accession>
<feature type="compositionally biased region" description="Polar residues" evidence="1">
    <location>
        <begin position="53"/>
        <end position="73"/>
    </location>
</feature>
<feature type="compositionally biased region" description="Basic and acidic residues" evidence="1">
    <location>
        <begin position="74"/>
        <end position="87"/>
    </location>
</feature>
<evidence type="ECO:0000313" key="2">
    <source>
        <dbReference type="EMBL" id="KAK7490550.1"/>
    </source>
</evidence>
<name>A0ABD0KTP5_9CAEN</name>
<sequence length="87" mass="9344">MGHEGKRAANSWTRTVSHNEGGDETGFVVVGGERGGGVGRGRRVGEEGETGVQRQTSPVSINHSQIAPSGTTWEENRTPSRLETERQ</sequence>
<organism evidence="2 3">
    <name type="scientific">Batillaria attramentaria</name>
    <dbReference type="NCBI Taxonomy" id="370345"/>
    <lineage>
        <taxon>Eukaryota</taxon>
        <taxon>Metazoa</taxon>
        <taxon>Spiralia</taxon>
        <taxon>Lophotrochozoa</taxon>
        <taxon>Mollusca</taxon>
        <taxon>Gastropoda</taxon>
        <taxon>Caenogastropoda</taxon>
        <taxon>Sorbeoconcha</taxon>
        <taxon>Cerithioidea</taxon>
        <taxon>Batillariidae</taxon>
        <taxon>Batillaria</taxon>
    </lineage>
</organism>
<feature type="region of interest" description="Disordered" evidence="1">
    <location>
        <begin position="1"/>
        <end position="87"/>
    </location>
</feature>
<reference evidence="2 3" key="1">
    <citation type="journal article" date="2023" name="Sci. Data">
        <title>Genome assembly of the Korean intertidal mud-creeper Batillaria attramentaria.</title>
        <authorList>
            <person name="Patra A.K."/>
            <person name="Ho P.T."/>
            <person name="Jun S."/>
            <person name="Lee S.J."/>
            <person name="Kim Y."/>
            <person name="Won Y.J."/>
        </authorList>
    </citation>
    <scope>NUCLEOTIDE SEQUENCE [LARGE SCALE GENOMIC DNA]</scope>
    <source>
        <strain evidence="2">Wonlab-2016</strain>
    </source>
</reference>
<keyword evidence="3" id="KW-1185">Reference proteome</keyword>